<keyword evidence="2" id="KW-1185">Reference proteome</keyword>
<dbReference type="Proteomes" id="UP000297998">
    <property type="component" value="Unassembled WGS sequence"/>
</dbReference>
<protein>
    <submittedName>
        <fullName evidence="1">Uncharacterized protein</fullName>
    </submittedName>
</protein>
<evidence type="ECO:0000313" key="2">
    <source>
        <dbReference type="Proteomes" id="UP000297998"/>
    </source>
</evidence>
<proteinExistence type="predicted"/>
<dbReference type="AlphaFoldDB" id="A0A4Z1BJY0"/>
<evidence type="ECO:0000313" key="1">
    <source>
        <dbReference type="EMBL" id="TGN30231.1"/>
    </source>
</evidence>
<accession>A0A4Z1BJY0</accession>
<sequence>MKETSNDSNFKKEINNSKNSFLIKELNKHKIKPSKLFIIEEIEYPNTYTYIYDEFSNNRYFVEGKVYSNDISFKNIDQIKNKDYFLFDYYEEIILFLKKNEIQELKNIKNLHYTDENYTYFEILDFENKSYLKDSVKYFGDNFEANTR</sequence>
<dbReference type="RefSeq" id="WP_135834091.1">
    <property type="nucleotide sequence ID" value="NZ_SRPE01000001.1"/>
</dbReference>
<name>A0A4Z1BJY0_9FLAO</name>
<gene>
    <name evidence="1" type="ORF">E4J94_01300</name>
</gene>
<comment type="caution">
    <text evidence="1">The sequence shown here is derived from an EMBL/GenBank/DDBJ whole genome shotgun (WGS) entry which is preliminary data.</text>
</comment>
<dbReference type="EMBL" id="SRPE01000001">
    <property type="protein sequence ID" value="TGN30231.1"/>
    <property type="molecule type" value="Genomic_DNA"/>
</dbReference>
<organism evidence="1 2">
    <name type="scientific">Empedobacter tilapiae</name>
    <dbReference type="NCBI Taxonomy" id="2491114"/>
    <lineage>
        <taxon>Bacteria</taxon>
        <taxon>Pseudomonadati</taxon>
        <taxon>Bacteroidota</taxon>
        <taxon>Flavobacteriia</taxon>
        <taxon>Flavobacteriales</taxon>
        <taxon>Weeksellaceae</taxon>
        <taxon>Empedobacter</taxon>
    </lineage>
</organism>
<reference evidence="1 2" key="1">
    <citation type="submission" date="2019-03" db="EMBL/GenBank/DDBJ databases">
        <title>Empedobacter tilapiae sp. nov., isolated from an intestine of Nile tilapia Oreochromis niloticus.</title>
        <authorList>
            <person name="Kim Y.-O."/>
            <person name="Yoon J.-H."/>
        </authorList>
    </citation>
    <scope>NUCLEOTIDE SEQUENCE [LARGE SCALE GENOMIC DNA]</scope>
    <source>
        <strain evidence="1 2">MRS2</strain>
    </source>
</reference>